<sequence>MSPCLLLLAVACASYDNPPNNVYAITRHPSFFLGVLVHPRQQAPDTSAHIPTPARLDSKTLLVPSLHSLRGASSIPSMALIETFVSHSLIYVFAGPARLSCTR</sequence>
<reference evidence="2 3" key="1">
    <citation type="journal article" date="2020" name="ISME J.">
        <title>Uncovering the hidden diversity of litter-decomposition mechanisms in mushroom-forming fungi.</title>
        <authorList>
            <person name="Floudas D."/>
            <person name="Bentzer J."/>
            <person name="Ahren D."/>
            <person name="Johansson T."/>
            <person name="Persson P."/>
            <person name="Tunlid A."/>
        </authorList>
    </citation>
    <scope>NUCLEOTIDE SEQUENCE [LARGE SCALE GENOMIC DNA]</scope>
    <source>
        <strain evidence="2 3">CBS 101986</strain>
    </source>
</reference>
<name>A0A8H5B237_9AGAR</name>
<feature type="signal peptide" evidence="1">
    <location>
        <begin position="1"/>
        <end position="15"/>
    </location>
</feature>
<dbReference type="AlphaFoldDB" id="A0A8H5B237"/>
<gene>
    <name evidence="2" type="ORF">D9619_011987</name>
</gene>
<keyword evidence="1" id="KW-0732">Signal</keyword>
<evidence type="ECO:0000256" key="1">
    <source>
        <dbReference type="SAM" id="SignalP"/>
    </source>
</evidence>
<dbReference type="EMBL" id="JAACJJ010000044">
    <property type="protein sequence ID" value="KAF5314287.1"/>
    <property type="molecule type" value="Genomic_DNA"/>
</dbReference>
<accession>A0A8H5B237</accession>
<proteinExistence type="predicted"/>
<feature type="chain" id="PRO_5034210196" description="Secreted protein" evidence="1">
    <location>
        <begin position="16"/>
        <end position="103"/>
    </location>
</feature>
<organism evidence="2 3">
    <name type="scientific">Psilocybe cf. subviscida</name>
    <dbReference type="NCBI Taxonomy" id="2480587"/>
    <lineage>
        <taxon>Eukaryota</taxon>
        <taxon>Fungi</taxon>
        <taxon>Dikarya</taxon>
        <taxon>Basidiomycota</taxon>
        <taxon>Agaricomycotina</taxon>
        <taxon>Agaricomycetes</taxon>
        <taxon>Agaricomycetidae</taxon>
        <taxon>Agaricales</taxon>
        <taxon>Agaricineae</taxon>
        <taxon>Strophariaceae</taxon>
        <taxon>Psilocybe</taxon>
    </lineage>
</organism>
<evidence type="ECO:0000313" key="2">
    <source>
        <dbReference type="EMBL" id="KAF5314287.1"/>
    </source>
</evidence>
<evidence type="ECO:0008006" key="4">
    <source>
        <dbReference type="Google" id="ProtNLM"/>
    </source>
</evidence>
<protein>
    <recommendedName>
        <fullName evidence="4">Secreted protein</fullName>
    </recommendedName>
</protein>
<evidence type="ECO:0000313" key="3">
    <source>
        <dbReference type="Proteomes" id="UP000567179"/>
    </source>
</evidence>
<comment type="caution">
    <text evidence="2">The sequence shown here is derived from an EMBL/GenBank/DDBJ whole genome shotgun (WGS) entry which is preliminary data.</text>
</comment>
<dbReference type="Proteomes" id="UP000567179">
    <property type="component" value="Unassembled WGS sequence"/>
</dbReference>
<keyword evidence="3" id="KW-1185">Reference proteome</keyword>